<name>A0A9X8E0N6_APHAT</name>
<keyword evidence="1" id="KW-0732">Signal</keyword>
<organism evidence="2 3">
    <name type="scientific">Aphanomyces astaci</name>
    <name type="common">Crayfish plague agent</name>
    <dbReference type="NCBI Taxonomy" id="112090"/>
    <lineage>
        <taxon>Eukaryota</taxon>
        <taxon>Sar</taxon>
        <taxon>Stramenopiles</taxon>
        <taxon>Oomycota</taxon>
        <taxon>Saprolegniomycetes</taxon>
        <taxon>Saprolegniales</taxon>
        <taxon>Verrucalvaceae</taxon>
        <taxon>Aphanomyces</taxon>
    </lineage>
</organism>
<feature type="chain" id="PRO_5040755205" description="Secreted protein" evidence="1">
    <location>
        <begin position="18"/>
        <end position="75"/>
    </location>
</feature>
<gene>
    <name evidence="2" type="ORF">DYB28_002880</name>
</gene>
<accession>A0A9X8E0N6</accession>
<dbReference type="Proteomes" id="UP000275652">
    <property type="component" value="Unassembled WGS sequence"/>
</dbReference>
<evidence type="ECO:0000313" key="3">
    <source>
        <dbReference type="Proteomes" id="UP000275652"/>
    </source>
</evidence>
<dbReference type="EMBL" id="QUTI01023511">
    <property type="protein sequence ID" value="RLO07380.1"/>
    <property type="molecule type" value="Genomic_DNA"/>
</dbReference>
<dbReference type="AlphaFoldDB" id="A0A9X8E0N6"/>
<evidence type="ECO:0008006" key="4">
    <source>
        <dbReference type="Google" id="ProtNLM"/>
    </source>
</evidence>
<proteinExistence type="predicted"/>
<sequence length="75" mass="7799">MSFFACTFFYLLRIIELQKVCGVSGSLVRVTLKWELPGLGLVLVAFRGGVLGGGACVSSCVAVATCTARARVGAT</sequence>
<protein>
    <recommendedName>
        <fullName evidence="4">Secreted protein</fullName>
    </recommendedName>
</protein>
<comment type="caution">
    <text evidence="2">The sequence shown here is derived from an EMBL/GenBank/DDBJ whole genome shotgun (WGS) entry which is preliminary data.</text>
</comment>
<feature type="signal peptide" evidence="1">
    <location>
        <begin position="1"/>
        <end position="17"/>
    </location>
</feature>
<evidence type="ECO:0000256" key="1">
    <source>
        <dbReference type="SAM" id="SignalP"/>
    </source>
</evidence>
<evidence type="ECO:0000313" key="2">
    <source>
        <dbReference type="EMBL" id="RLO07380.1"/>
    </source>
</evidence>
<reference evidence="2 3" key="1">
    <citation type="journal article" date="2018" name="J. Invertebr. Pathol.">
        <title>New genotyping method for the causative agent of crayfish plague (Aphanomyces astaci) based on whole genome data.</title>
        <authorList>
            <person name="Minardi D."/>
            <person name="Studholme D.J."/>
            <person name="van der Giezen M."/>
            <person name="Pretto T."/>
            <person name="Oidtmann B."/>
        </authorList>
    </citation>
    <scope>NUCLEOTIDE SEQUENCE [LARGE SCALE GENOMIC DNA]</scope>
    <source>
        <strain evidence="2 3">KB13</strain>
    </source>
</reference>